<dbReference type="Gene3D" id="3.40.630.30">
    <property type="match status" value="1"/>
</dbReference>
<name>A0ABV8EY69_9ACTN</name>
<evidence type="ECO:0000313" key="2">
    <source>
        <dbReference type="EMBL" id="MFC3980539.1"/>
    </source>
</evidence>
<sequence>MSEVFVQLAQEADLPVAERLWLMFCHDMSEFRGALPDADGTFRSDRLHAAFTDPGWAPYLVTNGERPLGLAVVRGLDGPVRVLSGFFVVRGARGTGVGLRAVRQVVARHPGTWEIAFQDDNADAARFWRRVATAIAGDAWTEEHRLVPNRPDLPPDAWISFTARGAIGEP</sequence>
<feature type="domain" description="N-acetyltransferase" evidence="1">
    <location>
        <begin position="18"/>
        <end position="164"/>
    </location>
</feature>
<keyword evidence="3" id="KW-1185">Reference proteome</keyword>
<dbReference type="InterPro" id="IPR016181">
    <property type="entry name" value="Acyl_CoA_acyltransferase"/>
</dbReference>
<gene>
    <name evidence="2" type="ORF">ACFOYY_10430</name>
</gene>
<dbReference type="Proteomes" id="UP001595698">
    <property type="component" value="Unassembled WGS sequence"/>
</dbReference>
<dbReference type="Pfam" id="PF00583">
    <property type="entry name" value="Acetyltransf_1"/>
    <property type="match status" value="1"/>
</dbReference>
<accession>A0ABV8EY69</accession>
<proteinExistence type="predicted"/>
<dbReference type="PROSITE" id="PS51186">
    <property type="entry name" value="GNAT"/>
    <property type="match status" value="1"/>
</dbReference>
<dbReference type="SUPFAM" id="SSF55729">
    <property type="entry name" value="Acyl-CoA N-acyltransferases (Nat)"/>
    <property type="match status" value="1"/>
</dbReference>
<dbReference type="RefSeq" id="WP_386189583.1">
    <property type="nucleotide sequence ID" value="NZ_JBHSBC010000009.1"/>
</dbReference>
<protein>
    <submittedName>
        <fullName evidence="2">GNAT family N-acetyltransferase</fullName>
    </submittedName>
</protein>
<comment type="caution">
    <text evidence="2">The sequence shown here is derived from an EMBL/GenBank/DDBJ whole genome shotgun (WGS) entry which is preliminary data.</text>
</comment>
<organism evidence="2 3">
    <name type="scientific">Streptosporangium jomthongense</name>
    <dbReference type="NCBI Taxonomy" id="1193683"/>
    <lineage>
        <taxon>Bacteria</taxon>
        <taxon>Bacillati</taxon>
        <taxon>Actinomycetota</taxon>
        <taxon>Actinomycetes</taxon>
        <taxon>Streptosporangiales</taxon>
        <taxon>Streptosporangiaceae</taxon>
        <taxon>Streptosporangium</taxon>
    </lineage>
</organism>
<dbReference type="InterPro" id="IPR000182">
    <property type="entry name" value="GNAT_dom"/>
</dbReference>
<dbReference type="EMBL" id="JBHSBC010000009">
    <property type="protein sequence ID" value="MFC3980539.1"/>
    <property type="molecule type" value="Genomic_DNA"/>
</dbReference>
<evidence type="ECO:0000259" key="1">
    <source>
        <dbReference type="PROSITE" id="PS51186"/>
    </source>
</evidence>
<evidence type="ECO:0000313" key="3">
    <source>
        <dbReference type="Proteomes" id="UP001595698"/>
    </source>
</evidence>
<reference evidence="3" key="1">
    <citation type="journal article" date="2019" name="Int. J. Syst. Evol. Microbiol.">
        <title>The Global Catalogue of Microorganisms (GCM) 10K type strain sequencing project: providing services to taxonomists for standard genome sequencing and annotation.</title>
        <authorList>
            <consortium name="The Broad Institute Genomics Platform"/>
            <consortium name="The Broad Institute Genome Sequencing Center for Infectious Disease"/>
            <person name="Wu L."/>
            <person name="Ma J."/>
        </authorList>
    </citation>
    <scope>NUCLEOTIDE SEQUENCE [LARGE SCALE GENOMIC DNA]</scope>
    <source>
        <strain evidence="3">TBRC 7912</strain>
    </source>
</reference>